<accession>A0A9W6RTH1</accession>
<dbReference type="PROSITE" id="PS51273">
    <property type="entry name" value="GATASE_TYPE_1"/>
    <property type="match status" value="1"/>
</dbReference>
<reference evidence="1" key="1">
    <citation type="submission" date="2023-03" db="EMBL/GenBank/DDBJ databases">
        <title>Actinoallomurus iriomotensis NBRC 103681.</title>
        <authorList>
            <person name="Ichikawa N."/>
            <person name="Sato H."/>
            <person name="Tonouchi N."/>
        </authorList>
    </citation>
    <scope>NUCLEOTIDE SEQUENCE</scope>
    <source>
        <strain evidence="1">NBRC 103681</strain>
    </source>
</reference>
<proteinExistence type="predicted"/>
<dbReference type="AlphaFoldDB" id="A0A9W6RTH1"/>
<gene>
    <name evidence="1" type="ORF">Airi01_078970</name>
</gene>
<name>A0A9W6RTH1_9ACTN</name>
<dbReference type="Proteomes" id="UP001165135">
    <property type="component" value="Unassembled WGS sequence"/>
</dbReference>
<dbReference type="EMBL" id="BSTJ01000012">
    <property type="protein sequence ID" value="GLY79630.1"/>
    <property type="molecule type" value="Genomic_DNA"/>
</dbReference>
<dbReference type="SUPFAM" id="SSF52317">
    <property type="entry name" value="Class I glutamine amidotransferase-like"/>
    <property type="match status" value="1"/>
</dbReference>
<comment type="caution">
    <text evidence="1">The sequence shown here is derived from an EMBL/GenBank/DDBJ whole genome shotgun (WGS) entry which is preliminary data.</text>
</comment>
<dbReference type="Gene3D" id="3.40.50.880">
    <property type="match status" value="1"/>
</dbReference>
<organism evidence="1 2">
    <name type="scientific">Actinoallomurus iriomotensis</name>
    <dbReference type="NCBI Taxonomy" id="478107"/>
    <lineage>
        <taxon>Bacteria</taxon>
        <taxon>Bacillati</taxon>
        <taxon>Actinomycetota</taxon>
        <taxon>Actinomycetes</taxon>
        <taxon>Streptosporangiales</taxon>
        <taxon>Thermomonosporaceae</taxon>
        <taxon>Actinoallomurus</taxon>
    </lineage>
</organism>
<sequence>MSYVAVSQRVVVDAHGTRNDALDRRWAAFLLHCGLLPLPLPNDTTAALAVLRRSPVRGVLLTGGNDLAAYGGDAPERDAAELALVDAAERRGLPLLGVCRGMQLLQHRFGVPLTRVRGHVAERQVLTVDGRERVANSYHTWAAMRTRPPLQVWATGPGKVIKAVRHENAPLAGIMWHPERMTPFAEDDRALFHDWFGASA</sequence>
<dbReference type="Pfam" id="PF07722">
    <property type="entry name" value="Peptidase_C26"/>
    <property type="match status" value="2"/>
</dbReference>
<dbReference type="InterPro" id="IPR029062">
    <property type="entry name" value="Class_I_gatase-like"/>
</dbReference>
<protein>
    <submittedName>
        <fullName evidence="1">Anthranilate synthase component II</fullName>
    </submittedName>
</protein>
<evidence type="ECO:0000313" key="2">
    <source>
        <dbReference type="Proteomes" id="UP001165135"/>
    </source>
</evidence>
<dbReference type="GO" id="GO:0016787">
    <property type="term" value="F:hydrolase activity"/>
    <property type="evidence" value="ECO:0007669"/>
    <property type="project" value="InterPro"/>
</dbReference>
<evidence type="ECO:0000313" key="1">
    <source>
        <dbReference type="EMBL" id="GLY79630.1"/>
    </source>
</evidence>
<dbReference type="InterPro" id="IPR011697">
    <property type="entry name" value="Peptidase_C26"/>
</dbReference>